<sequence>MKILAVYNHPVETLGTLKKFLPRVNEIMAEELKGDEQFEALIIMGGPMGVYERDKYHFLKVEIDLIKKGYKENKRILGVCLGSQLIAEALGGKVIKGGFGQEIGIQKVKLLGELKDFMREDELSVFQWHGDTFSLPQDAVLLAYSNNYFQAFKVKRALGVQFHLEVNSEMVSQWIKLYGGDESVANYVKRFEGELEDAAFKLIQYWMQL</sequence>
<dbReference type="EMBL" id="LT549890">
    <property type="protein sequence ID" value="SAI85500.1"/>
    <property type="molecule type" value="Genomic_DNA"/>
</dbReference>
<dbReference type="EMBL" id="CP033237">
    <property type="protein sequence ID" value="AZF74447.1"/>
    <property type="molecule type" value="Genomic_DNA"/>
</dbReference>
<dbReference type="Proteomes" id="UP000273443">
    <property type="component" value="Chromosome"/>
</dbReference>
<dbReference type="OrthoDB" id="7388at2157"/>
<evidence type="ECO:0000313" key="24">
    <source>
        <dbReference type="Proteomes" id="UP000282269"/>
    </source>
</evidence>
<evidence type="ECO:0000313" key="15">
    <source>
        <dbReference type="Proteomes" id="UP000033085"/>
    </source>
</evidence>
<reference evidence="13" key="3">
    <citation type="submission" date="2016-04" db="EMBL/GenBank/DDBJ databases">
        <authorList>
            <person name="Evans L.H."/>
            <person name="Alamgir A."/>
            <person name="Owens N."/>
            <person name="Weber N.D."/>
            <person name="Virtaneva K."/>
            <person name="Barbian K."/>
            <person name="Babar A."/>
            <person name="Rosenke K."/>
        </authorList>
    </citation>
    <scope>NUCLEOTIDE SEQUENCE</scope>
    <source>
        <strain evidence="13">P1</strain>
    </source>
</reference>
<dbReference type="EMBL" id="CP011056">
    <property type="protein sequence ID" value="AKA77436.1"/>
    <property type="molecule type" value="Genomic_DNA"/>
</dbReference>
<evidence type="ECO:0000313" key="2">
    <source>
        <dbReference type="EMBL" id="AKA74741.1"/>
    </source>
</evidence>
<keyword evidence="13" id="KW-0808">Transferase</keyword>
<dbReference type="EMBL" id="CP033239">
    <property type="protein sequence ID" value="AZF79675.1"/>
    <property type="molecule type" value="Genomic_DNA"/>
</dbReference>
<gene>
    <name evidence="12" type="ORF">HFC64_03630</name>
    <name evidence="13" type="ORF">SSOP1_1946</name>
    <name evidence="4" type="ORF">SULA_2646</name>
    <name evidence="2" type="ORF">SULB_2647</name>
    <name evidence="3" type="ORF">SULC_2643</name>
    <name evidence="5" type="ORF">SULG_13470</name>
    <name evidence="6" type="ORF">SULH_13470</name>
    <name evidence="7" type="ORF">SULI_13470</name>
    <name evidence="8" type="ORF">SULM_13460</name>
    <name evidence="9" type="ORF">SULN_13450</name>
    <name evidence="10" type="ORF">SULO_13470</name>
    <name evidence="11" type="ORF">SULZ_13485</name>
</gene>
<dbReference type="Proteomes" id="UP000273194">
    <property type="component" value="Chromosome"/>
</dbReference>
<dbReference type="Proteomes" id="UP000278715">
    <property type="component" value="Chromosome"/>
</dbReference>
<evidence type="ECO:0000313" key="4">
    <source>
        <dbReference type="EMBL" id="AKA80127.1"/>
    </source>
</evidence>
<evidence type="ECO:0000313" key="22">
    <source>
        <dbReference type="Proteomes" id="UP000275843"/>
    </source>
</evidence>
<dbReference type="Proteomes" id="UP000033085">
    <property type="component" value="Chromosome"/>
</dbReference>
<dbReference type="GO" id="GO:0005829">
    <property type="term" value="C:cytosol"/>
    <property type="evidence" value="ECO:0007669"/>
    <property type="project" value="TreeGrafter"/>
</dbReference>
<dbReference type="Proteomes" id="UP000033057">
    <property type="component" value="Chromosome"/>
</dbReference>
<dbReference type="KEGG" id="ssoa:SULA_2646"/>
<dbReference type="Proteomes" id="UP000269431">
    <property type="component" value="Chromosome"/>
</dbReference>
<feature type="domain" description="Glutamine amidotransferase" evidence="1">
    <location>
        <begin position="28"/>
        <end position="169"/>
    </location>
</feature>
<organism evidence="2 15">
    <name type="scientific">Saccharolobus solfataricus</name>
    <name type="common">Sulfolobus solfataricus</name>
    <dbReference type="NCBI Taxonomy" id="2287"/>
    <lineage>
        <taxon>Archaea</taxon>
        <taxon>Thermoproteota</taxon>
        <taxon>Thermoprotei</taxon>
        <taxon>Sulfolobales</taxon>
        <taxon>Sulfolobaceae</taxon>
        <taxon>Saccharolobus</taxon>
    </lineage>
</organism>
<dbReference type="PATRIC" id="fig|2287.6.peg.2825"/>
<dbReference type="Proteomes" id="UP000033106">
    <property type="component" value="Chromosome"/>
</dbReference>
<evidence type="ECO:0000313" key="5">
    <source>
        <dbReference type="EMBL" id="AZF69207.1"/>
    </source>
</evidence>
<dbReference type="PANTHER" id="PTHR42695">
    <property type="entry name" value="GLUTAMINE AMIDOTRANSFERASE YLR126C-RELATED"/>
    <property type="match status" value="1"/>
</dbReference>
<evidence type="ECO:0000313" key="18">
    <source>
        <dbReference type="Proteomes" id="UP000267993"/>
    </source>
</evidence>
<evidence type="ECO:0000313" key="12">
    <source>
        <dbReference type="EMBL" id="QPG49100.1"/>
    </source>
</evidence>
<evidence type="ECO:0000313" key="23">
    <source>
        <dbReference type="Proteomes" id="UP000278715"/>
    </source>
</evidence>
<evidence type="ECO:0000313" key="11">
    <source>
        <dbReference type="EMBL" id="AZF84873.1"/>
    </source>
</evidence>
<dbReference type="EMBL" id="CP011055">
    <property type="protein sequence ID" value="AKA74741.1"/>
    <property type="molecule type" value="Genomic_DNA"/>
</dbReference>
<accession>A0A0E3GU07</accession>
<dbReference type="AlphaFoldDB" id="A0A0E3GU07"/>
<dbReference type="InterPro" id="IPR044992">
    <property type="entry name" value="ChyE-like"/>
</dbReference>
<dbReference type="EMBL" id="CP033241">
    <property type="protein sequence ID" value="AZF84873.1"/>
    <property type="molecule type" value="Genomic_DNA"/>
</dbReference>
<reference evidence="12 25" key="6">
    <citation type="journal article" date="2020" name="Nat. Commun.">
        <title>The structures of two archaeal type IV pili illuminate evolutionary relationships.</title>
        <authorList>
            <person name="Wang F."/>
            <person name="Baquero D.P."/>
            <person name="Su Z."/>
            <person name="Beltran L.C."/>
            <person name="Prangishvili D."/>
            <person name="Krupovic M."/>
            <person name="Egelman E.H."/>
        </authorList>
    </citation>
    <scope>NUCLEOTIDE SEQUENCE [LARGE SCALE GENOMIC DNA]</scope>
    <source>
        <strain evidence="12 25">POZ149</strain>
    </source>
</reference>
<evidence type="ECO:0000313" key="17">
    <source>
        <dbReference type="Proteomes" id="UP000076770"/>
    </source>
</evidence>
<dbReference type="KEGG" id="ssof:SULC_2643"/>
<dbReference type="GeneID" id="1453372"/>
<evidence type="ECO:0000313" key="10">
    <source>
        <dbReference type="EMBL" id="AZF82281.1"/>
    </source>
</evidence>
<dbReference type="EMBL" id="CP033235">
    <property type="protein sequence ID" value="AZF69207.1"/>
    <property type="molecule type" value="Genomic_DNA"/>
</dbReference>
<evidence type="ECO:0000313" key="16">
    <source>
        <dbReference type="Proteomes" id="UP000033106"/>
    </source>
</evidence>
<evidence type="ECO:0000313" key="6">
    <source>
        <dbReference type="EMBL" id="AZF71827.1"/>
    </source>
</evidence>
<proteinExistence type="predicted"/>
<evidence type="ECO:0000313" key="14">
    <source>
        <dbReference type="Proteomes" id="UP000033057"/>
    </source>
</evidence>
<dbReference type="InterPro" id="IPR017926">
    <property type="entry name" value="GATASE"/>
</dbReference>
<dbReference type="InterPro" id="IPR029062">
    <property type="entry name" value="Class_I_gatase-like"/>
</dbReference>
<dbReference type="RefSeq" id="WP_009988526.1">
    <property type="nucleotide sequence ID" value="NZ_CP011055.2"/>
</dbReference>
<evidence type="ECO:0000313" key="8">
    <source>
        <dbReference type="EMBL" id="AZF77070.1"/>
    </source>
</evidence>
<dbReference type="Gene3D" id="3.40.50.880">
    <property type="match status" value="1"/>
</dbReference>
<evidence type="ECO:0000313" key="20">
    <source>
        <dbReference type="Proteomes" id="UP000273194"/>
    </source>
</evidence>
<reference evidence="17" key="2">
    <citation type="submission" date="2016-04" db="EMBL/GenBank/DDBJ databases">
        <authorList>
            <person name="Shah S.A."/>
            <person name="Garrett R.A."/>
        </authorList>
    </citation>
    <scope>NUCLEOTIDE SEQUENCE [LARGE SCALE GENOMIC DNA]</scope>
    <source>
        <strain evidence="17">ATCC 35091 / DSM 1616 / JCM 8930 / NBRC 15331 / P1</strain>
    </source>
</reference>
<reference evidence="14 15" key="1">
    <citation type="journal article" date="2015" name="Genome Announc.">
        <title>Complete Genome Sequence of Sulfolobus solfataricus Strain 98/2 and Evolved Derivatives.</title>
        <authorList>
            <person name="McCarthy S."/>
            <person name="Gradnigo J."/>
            <person name="Johnson T."/>
            <person name="Payne S."/>
            <person name="Lipzen A."/>
            <person name="Martin J."/>
            <person name="Schackwitz W."/>
            <person name="Moriyama E."/>
            <person name="Blum P."/>
        </authorList>
    </citation>
    <scope>NUCLEOTIDE SEQUENCE [LARGE SCALE GENOMIC DNA]</scope>
    <source>
        <strain evidence="14">98/2 SULC</strain>
        <strain evidence="2">SARC-B</strain>
        <strain evidence="3">SARC-C</strain>
        <strain evidence="4 16">SULA</strain>
        <strain evidence="15">SULB</strain>
    </source>
</reference>
<dbReference type="Proteomes" id="UP000282269">
    <property type="component" value="Chromosome"/>
</dbReference>
<dbReference type="EMBL" id="CP033240">
    <property type="protein sequence ID" value="AZF82281.1"/>
    <property type="molecule type" value="Genomic_DNA"/>
</dbReference>
<dbReference type="KEGG" id="ssol:SULB_2647"/>
<evidence type="ECO:0000313" key="7">
    <source>
        <dbReference type="EMBL" id="AZF74447.1"/>
    </source>
</evidence>
<dbReference type="GeneID" id="44130611"/>
<dbReference type="PROSITE" id="PS51273">
    <property type="entry name" value="GATASE_TYPE_1"/>
    <property type="match status" value="1"/>
</dbReference>
<dbReference type="OMA" id="SEGCKNQ"/>
<evidence type="ECO:0000313" key="3">
    <source>
        <dbReference type="EMBL" id="AKA77436.1"/>
    </source>
</evidence>
<dbReference type="Proteomes" id="UP000076770">
    <property type="component" value="Chromosome i"/>
</dbReference>
<dbReference type="Proteomes" id="UP000594632">
    <property type="component" value="Chromosome"/>
</dbReference>
<evidence type="ECO:0000313" key="13">
    <source>
        <dbReference type="EMBL" id="SAI85500.1"/>
    </source>
</evidence>
<dbReference type="EMBL" id="CP050869">
    <property type="protein sequence ID" value="QPG49100.1"/>
    <property type="molecule type" value="Genomic_DNA"/>
</dbReference>
<dbReference type="EMBL" id="CP033238">
    <property type="protein sequence ID" value="AZF77070.1"/>
    <property type="molecule type" value="Genomic_DNA"/>
</dbReference>
<dbReference type="PANTHER" id="PTHR42695:SF5">
    <property type="entry name" value="GLUTAMINE AMIDOTRANSFERASE YLR126C-RELATED"/>
    <property type="match status" value="1"/>
</dbReference>
<reference evidence="2" key="5">
    <citation type="submission" date="2018-10" db="EMBL/GenBank/DDBJ databases">
        <authorList>
            <person name="McCarthy S."/>
            <person name="Gradnigo J."/>
            <person name="Johnson T."/>
            <person name="Payne S."/>
            <person name="Lipzen A."/>
            <person name="Schackwitz W."/>
            <person name="Martin J."/>
            <person name="Moriyama E."/>
            <person name="Blum P."/>
        </authorList>
    </citation>
    <scope>NUCLEOTIDE SEQUENCE</scope>
    <source>
        <strain evidence="2">SARC-B</strain>
        <strain evidence="3">SARC-C</strain>
        <strain evidence="4">SULA</strain>
    </source>
</reference>
<dbReference type="EMBL" id="CP033236">
    <property type="protein sequence ID" value="AZF71827.1"/>
    <property type="molecule type" value="Genomic_DNA"/>
</dbReference>
<evidence type="ECO:0000313" key="25">
    <source>
        <dbReference type="Proteomes" id="UP000594632"/>
    </source>
</evidence>
<evidence type="ECO:0000313" key="21">
    <source>
        <dbReference type="Proteomes" id="UP000273443"/>
    </source>
</evidence>
<name>A0A0E3GU07_SACSO</name>
<dbReference type="SUPFAM" id="SSF52317">
    <property type="entry name" value="Class I glutamine amidotransferase-like"/>
    <property type="match status" value="1"/>
</dbReference>
<dbReference type="GO" id="GO:0016740">
    <property type="term" value="F:transferase activity"/>
    <property type="evidence" value="ECO:0007669"/>
    <property type="project" value="UniProtKB-KW"/>
</dbReference>
<dbReference type="Pfam" id="PF00117">
    <property type="entry name" value="GATase"/>
    <property type="match status" value="1"/>
</dbReference>
<keyword evidence="13" id="KW-0315">Glutamine amidotransferase</keyword>
<dbReference type="EMBL" id="CP011057">
    <property type="protein sequence ID" value="AKA80127.1"/>
    <property type="molecule type" value="Genomic_DNA"/>
</dbReference>
<evidence type="ECO:0000313" key="9">
    <source>
        <dbReference type="EMBL" id="AZF79675.1"/>
    </source>
</evidence>
<dbReference type="CDD" id="cd01741">
    <property type="entry name" value="GATase1_1"/>
    <property type="match status" value="1"/>
</dbReference>
<reference evidence="18 19" key="4">
    <citation type="journal article" date="2018" name="Proc. Natl. Acad. Sci. U.S.A.">
        <title>Nonmutational mechanism of inheritance in the Archaeon Sulfolobus solfataricus.</title>
        <authorList>
            <person name="Payne S."/>
            <person name="McCarthy S."/>
            <person name="Johnson T."/>
            <person name="North E."/>
            <person name="Blum P."/>
        </authorList>
    </citation>
    <scope>NUCLEOTIDE SEQUENCE [LARGE SCALE GENOMIC DNA]</scope>
    <source>
        <strain evidence="6 18">SARC-H</strain>
        <strain evidence="7 22">SARC-I</strain>
        <strain evidence="9 23">SARC-N</strain>
        <strain evidence="10 24">SARC-O</strain>
        <strain evidence="11 19">SUL120</strain>
        <strain evidence="5 20">SULG</strain>
        <strain evidence="8 21">SULM</strain>
    </source>
</reference>
<dbReference type="Proteomes" id="UP000267993">
    <property type="component" value="Chromosome"/>
</dbReference>
<protein>
    <submittedName>
        <fullName evidence="2">GMP synthase</fullName>
    </submittedName>
    <submittedName>
        <fullName evidence="13">Glutamine amidotransferase</fullName>
    </submittedName>
</protein>
<evidence type="ECO:0000313" key="19">
    <source>
        <dbReference type="Proteomes" id="UP000269431"/>
    </source>
</evidence>
<dbReference type="FunFam" id="3.40.50.880:FF:000033">
    <property type="entry name" value="Glutamine amidotransferase class-I"/>
    <property type="match status" value="1"/>
</dbReference>
<evidence type="ECO:0000259" key="1">
    <source>
        <dbReference type="Pfam" id="PF00117"/>
    </source>
</evidence>
<dbReference type="Proteomes" id="UP000275843">
    <property type="component" value="Chromosome"/>
</dbReference>